<accession>A0ABQ4IJN8</accession>
<dbReference type="SMART" id="SM00421">
    <property type="entry name" value="HTH_LUXR"/>
    <property type="match status" value="1"/>
</dbReference>
<dbReference type="Pfam" id="PF13191">
    <property type="entry name" value="AAA_16"/>
    <property type="match status" value="1"/>
</dbReference>
<dbReference type="PRINTS" id="PR00038">
    <property type="entry name" value="HTHLUXR"/>
</dbReference>
<dbReference type="EMBL" id="BOPA01000036">
    <property type="protein sequence ID" value="GIJ18122.1"/>
    <property type="molecule type" value="Genomic_DNA"/>
</dbReference>
<evidence type="ECO:0000256" key="1">
    <source>
        <dbReference type="ARBA" id="ARBA00022741"/>
    </source>
</evidence>
<dbReference type="Proteomes" id="UP000647860">
    <property type="component" value="Unassembled WGS sequence"/>
</dbReference>
<evidence type="ECO:0000313" key="5">
    <source>
        <dbReference type="Proteomes" id="UP000647860"/>
    </source>
</evidence>
<evidence type="ECO:0000256" key="2">
    <source>
        <dbReference type="ARBA" id="ARBA00022840"/>
    </source>
</evidence>
<dbReference type="InterPro" id="IPR027417">
    <property type="entry name" value="P-loop_NTPase"/>
</dbReference>
<proteinExistence type="predicted"/>
<feature type="domain" description="HTH luxR-type" evidence="3">
    <location>
        <begin position="835"/>
        <end position="900"/>
    </location>
</feature>
<comment type="caution">
    <text evidence="4">The sequence shown here is derived from an EMBL/GenBank/DDBJ whole genome shotgun (WGS) entry which is preliminary data.</text>
</comment>
<keyword evidence="5" id="KW-1185">Reference proteome</keyword>
<dbReference type="PROSITE" id="PS50043">
    <property type="entry name" value="HTH_LUXR_2"/>
    <property type="match status" value="1"/>
</dbReference>
<keyword evidence="1" id="KW-0547">Nucleotide-binding</keyword>
<evidence type="ECO:0000259" key="3">
    <source>
        <dbReference type="PROSITE" id="PS50043"/>
    </source>
</evidence>
<dbReference type="PROSITE" id="PS00622">
    <property type="entry name" value="HTH_LUXR_1"/>
    <property type="match status" value="1"/>
</dbReference>
<dbReference type="CDD" id="cd06170">
    <property type="entry name" value="LuxR_C_like"/>
    <property type="match status" value="1"/>
</dbReference>
<dbReference type="SUPFAM" id="SSF52540">
    <property type="entry name" value="P-loop containing nucleoside triphosphate hydrolases"/>
    <property type="match status" value="1"/>
</dbReference>
<name>A0ABQ4IJN8_9ACTN</name>
<dbReference type="InterPro" id="IPR016032">
    <property type="entry name" value="Sig_transdc_resp-reg_C-effctor"/>
</dbReference>
<dbReference type="SUPFAM" id="SSF46894">
    <property type="entry name" value="C-terminal effector domain of the bipartite response regulators"/>
    <property type="match status" value="1"/>
</dbReference>
<reference evidence="4 5" key="1">
    <citation type="submission" date="2021-01" db="EMBL/GenBank/DDBJ databases">
        <title>Whole genome shotgun sequence of Verrucosispora gifhornensis NBRC 16317.</title>
        <authorList>
            <person name="Komaki H."/>
            <person name="Tamura T."/>
        </authorList>
    </citation>
    <scope>NUCLEOTIDE SEQUENCE [LARGE SCALE GENOMIC DNA]</scope>
    <source>
        <strain evidence="4 5">NBRC 16317</strain>
    </source>
</reference>
<dbReference type="Pfam" id="PF00196">
    <property type="entry name" value="GerE"/>
    <property type="match status" value="1"/>
</dbReference>
<sequence>MELARIGRFLESVRSTGDTRLVRGEPGVGKSALFNATVDLANDAGLRVLRATGAEFEVDISYSVLNQLLLPLRDELHHLPAGLRDPLTVALGFGPGSPPAALLVCNAALSLLAAAAQQKPILLMVDDVQWVDRPSAVALSFIARRVQRHPIGLVVSTRTATENFLEWRGLAEVEVPPLSREASERLVAARFPQLPARLRQRVLDLAAGNPLALVELPATFLQSEANNWQPNEVVPLSERLQQLFSARISDLPEATRRLLLIATFEGHGDIRLLRGISDLTDLAPAERAQILRVEDANGRLVFRHPLMKSAIVASATHEERRLAHLVLADALAADQERRAWHLAAATAGPDENVATLLDRAAHKILQRGDPLGAIAALVRAADLSATTAERARRLVQAAYLGAEAGGVGYGIGALLDTARATSPDSVASLPAATAAVLLMLENDGDVRTALGLLAGAIETGDHAWRADDPALEEAMHHLLNLCWYRYTPEDWATFLRLVDRLEPAPSDVLAVMSRTIPDPVRTAAPALPALDALLATLTDGDDLTRIQRVGSAAVYVDRLGEMRNLSWRLVRYGREGGAPRRQLGALMHLCLDDYFAGRWDEGEELAEEGQDLCTTRGLKFLTWNFLYCRALFAAGRGRVGEAVKLADELTLWGRPRGVGVTATIAHHPRALAAAAQGDFEAAYRHVCAISPAGLLAPYVGPATYVMFDLVEAALRTGRTAEARAHADAMRAADVSALSPRMALVQRGVDALVSDDEEADGRLEEALADSAAERWLVDASRIRLAFGEKLRRRKAFPAARVHLLNARTGFAAMGAEPWLTRTVDELRATGHRPAAARSTAAALTAQEREIAHLAAGGLSNKQIAERLFLSHRTVGAHLHRTFRKLGIASRAGLRDALSRRQTPPEDGTGN</sequence>
<dbReference type="InterPro" id="IPR000792">
    <property type="entry name" value="Tscrpt_reg_LuxR_C"/>
</dbReference>
<protein>
    <submittedName>
        <fullName evidence="4">LuxR family transcriptional regulator</fullName>
    </submittedName>
</protein>
<organism evidence="4 5">
    <name type="scientific">Micromonospora gifhornensis</name>
    <dbReference type="NCBI Taxonomy" id="84594"/>
    <lineage>
        <taxon>Bacteria</taxon>
        <taxon>Bacillati</taxon>
        <taxon>Actinomycetota</taxon>
        <taxon>Actinomycetes</taxon>
        <taxon>Micromonosporales</taxon>
        <taxon>Micromonosporaceae</taxon>
        <taxon>Micromonospora</taxon>
    </lineage>
</organism>
<dbReference type="InterPro" id="IPR036388">
    <property type="entry name" value="WH-like_DNA-bd_sf"/>
</dbReference>
<evidence type="ECO:0000313" key="4">
    <source>
        <dbReference type="EMBL" id="GIJ18122.1"/>
    </source>
</evidence>
<keyword evidence="2" id="KW-0067">ATP-binding</keyword>
<dbReference type="PANTHER" id="PTHR16305">
    <property type="entry name" value="TESTICULAR SOLUBLE ADENYLYL CYCLASE"/>
    <property type="match status" value="1"/>
</dbReference>
<dbReference type="InterPro" id="IPR041664">
    <property type="entry name" value="AAA_16"/>
</dbReference>
<dbReference type="PANTHER" id="PTHR16305:SF35">
    <property type="entry name" value="TRANSCRIPTIONAL ACTIVATOR DOMAIN"/>
    <property type="match status" value="1"/>
</dbReference>
<dbReference type="Gene3D" id="1.10.10.10">
    <property type="entry name" value="Winged helix-like DNA-binding domain superfamily/Winged helix DNA-binding domain"/>
    <property type="match status" value="1"/>
</dbReference>
<gene>
    <name evidence="4" type="ORF">Vgi01_48060</name>
</gene>